<keyword evidence="2" id="KW-1185">Reference proteome</keyword>
<comment type="caution">
    <text evidence="1">The sequence shown here is derived from an EMBL/GenBank/DDBJ whole genome shotgun (WGS) entry which is preliminary data.</text>
</comment>
<proteinExistence type="predicted"/>
<dbReference type="Proteomes" id="UP001159363">
    <property type="component" value="Chromosome 1"/>
</dbReference>
<evidence type="ECO:0000313" key="1">
    <source>
        <dbReference type="EMBL" id="KAJ8898415.1"/>
    </source>
</evidence>
<sequence>MQSELPQIHNLRASVVSALIPEFFCYWRVFILELQISLTKSDLPEQNVILFKLRCPDFYIGAVNHIVRFPFDDPIIRSLEILDPAKLLAFQSIVPLASLFPRVAKQDEIQQLDTEWRLLRNREIGCGDSSMDAIEEFWNNVRE</sequence>
<accession>A0ABQ9IP03</accession>
<organism evidence="1 2">
    <name type="scientific">Dryococelus australis</name>
    <dbReference type="NCBI Taxonomy" id="614101"/>
    <lineage>
        <taxon>Eukaryota</taxon>
        <taxon>Metazoa</taxon>
        <taxon>Ecdysozoa</taxon>
        <taxon>Arthropoda</taxon>
        <taxon>Hexapoda</taxon>
        <taxon>Insecta</taxon>
        <taxon>Pterygota</taxon>
        <taxon>Neoptera</taxon>
        <taxon>Polyneoptera</taxon>
        <taxon>Phasmatodea</taxon>
        <taxon>Verophasmatodea</taxon>
        <taxon>Anareolatae</taxon>
        <taxon>Phasmatidae</taxon>
        <taxon>Eurycanthinae</taxon>
        <taxon>Dryococelus</taxon>
    </lineage>
</organism>
<reference evidence="1 2" key="1">
    <citation type="submission" date="2023-02" db="EMBL/GenBank/DDBJ databases">
        <title>LHISI_Scaffold_Assembly.</title>
        <authorList>
            <person name="Stuart O.P."/>
            <person name="Cleave R."/>
            <person name="Magrath M.J.L."/>
            <person name="Mikheyev A.S."/>
        </authorList>
    </citation>
    <scope>NUCLEOTIDE SEQUENCE [LARGE SCALE GENOMIC DNA]</scope>
    <source>
        <strain evidence="1">Daus_M_001</strain>
        <tissue evidence="1">Leg muscle</tissue>
    </source>
</reference>
<protein>
    <submittedName>
        <fullName evidence="1">Uncharacterized protein</fullName>
    </submittedName>
</protein>
<evidence type="ECO:0000313" key="2">
    <source>
        <dbReference type="Proteomes" id="UP001159363"/>
    </source>
</evidence>
<name>A0ABQ9IP03_9NEOP</name>
<gene>
    <name evidence="1" type="ORF">PR048_003775</name>
</gene>
<dbReference type="EMBL" id="JARBHB010000001">
    <property type="protein sequence ID" value="KAJ8898415.1"/>
    <property type="molecule type" value="Genomic_DNA"/>
</dbReference>